<dbReference type="Proteomes" id="UP000594454">
    <property type="component" value="Chromosome 3"/>
</dbReference>
<proteinExistence type="predicted"/>
<dbReference type="AlphaFoldDB" id="A0A7R8UPF0"/>
<dbReference type="InParanoid" id="A0A7R8UPF0"/>
<feature type="compositionally biased region" description="Polar residues" evidence="1">
    <location>
        <begin position="47"/>
        <end position="57"/>
    </location>
</feature>
<keyword evidence="3" id="KW-1185">Reference proteome</keyword>
<evidence type="ECO:0000256" key="1">
    <source>
        <dbReference type="SAM" id="MobiDB-lite"/>
    </source>
</evidence>
<gene>
    <name evidence="2" type="ORF">HERILL_LOCUS7392</name>
</gene>
<reference evidence="2 3" key="1">
    <citation type="submission" date="2020-11" db="EMBL/GenBank/DDBJ databases">
        <authorList>
            <person name="Wallbank WR R."/>
            <person name="Pardo Diaz C."/>
            <person name="Kozak K."/>
            <person name="Martin S."/>
            <person name="Jiggins C."/>
            <person name="Moest M."/>
            <person name="Warren A I."/>
            <person name="Generalovic N T."/>
            <person name="Byers J.R.P. K."/>
            <person name="Montejo-Kovacevich G."/>
            <person name="Yen C E."/>
        </authorList>
    </citation>
    <scope>NUCLEOTIDE SEQUENCE [LARGE SCALE GENOMIC DNA]</scope>
</reference>
<protein>
    <submittedName>
        <fullName evidence="2">Uncharacterized protein</fullName>
    </submittedName>
</protein>
<evidence type="ECO:0000313" key="2">
    <source>
        <dbReference type="EMBL" id="CAD7084504.1"/>
    </source>
</evidence>
<accession>A0A7R8UPF0</accession>
<dbReference type="EMBL" id="LR899011">
    <property type="protein sequence ID" value="CAD7084504.1"/>
    <property type="molecule type" value="Genomic_DNA"/>
</dbReference>
<organism evidence="2 3">
    <name type="scientific">Hermetia illucens</name>
    <name type="common">Black soldier fly</name>
    <dbReference type="NCBI Taxonomy" id="343691"/>
    <lineage>
        <taxon>Eukaryota</taxon>
        <taxon>Metazoa</taxon>
        <taxon>Ecdysozoa</taxon>
        <taxon>Arthropoda</taxon>
        <taxon>Hexapoda</taxon>
        <taxon>Insecta</taxon>
        <taxon>Pterygota</taxon>
        <taxon>Neoptera</taxon>
        <taxon>Endopterygota</taxon>
        <taxon>Diptera</taxon>
        <taxon>Brachycera</taxon>
        <taxon>Stratiomyomorpha</taxon>
        <taxon>Stratiomyidae</taxon>
        <taxon>Hermetiinae</taxon>
        <taxon>Hermetia</taxon>
    </lineage>
</organism>
<evidence type="ECO:0000313" key="3">
    <source>
        <dbReference type="Proteomes" id="UP000594454"/>
    </source>
</evidence>
<feature type="region of interest" description="Disordered" evidence="1">
    <location>
        <begin position="47"/>
        <end position="84"/>
    </location>
</feature>
<feature type="compositionally biased region" description="Basic and acidic residues" evidence="1">
    <location>
        <begin position="58"/>
        <end position="67"/>
    </location>
</feature>
<sequence length="173" mass="19460">MANNCFDEKNIHANHVYIDKVIIRTRADILESLQQIAWNYRNHNLNDVNPTCNPSDNSNRDKSDEVKMSCAENNNETDVDGGEKVESVGKDLSETISATGLSMTSSESDQKNICSTGENSLSQASTAVIDEYPFTGEVLFLNVFGKDKERKTSNRINLKKLLCFCRRNDEEED</sequence>
<name>A0A7R8UPF0_HERIL</name>